<reference evidence="7" key="1">
    <citation type="journal article" date="2014" name="Science">
        <title>Ancient hybridizations among the ancestral genomes of bread wheat.</title>
        <authorList>
            <consortium name="International Wheat Genome Sequencing Consortium,"/>
            <person name="Marcussen T."/>
            <person name="Sandve S.R."/>
            <person name="Heier L."/>
            <person name="Spannagl M."/>
            <person name="Pfeifer M."/>
            <person name="Jakobsen K.S."/>
            <person name="Wulff B.B."/>
            <person name="Steuernagel B."/>
            <person name="Mayer K.F."/>
            <person name="Olsen O.A."/>
        </authorList>
    </citation>
    <scope>NUCLEOTIDE SEQUENCE [LARGE SCALE GENOMIC DNA]</scope>
    <source>
        <strain evidence="7">cv. AL8/78</strain>
    </source>
</reference>
<keyword evidence="4" id="KW-0539">Nucleus</keyword>
<accession>A0A453Q0N6</accession>
<reference evidence="6" key="4">
    <citation type="submission" date="2019-03" db="UniProtKB">
        <authorList>
            <consortium name="EnsemblPlants"/>
        </authorList>
    </citation>
    <scope>IDENTIFICATION</scope>
</reference>
<dbReference type="GO" id="GO:0005634">
    <property type="term" value="C:nucleus"/>
    <property type="evidence" value="ECO:0007669"/>
    <property type="project" value="UniProtKB-SubCell"/>
</dbReference>
<keyword evidence="7" id="KW-1185">Reference proteome</keyword>
<dbReference type="PANTHER" id="PTHR45093">
    <property type="entry name" value="TRANSCRIPTION ACTIVATOR MSS11"/>
    <property type="match status" value="1"/>
</dbReference>
<dbReference type="InterPro" id="IPR006594">
    <property type="entry name" value="LisH"/>
</dbReference>
<keyword evidence="2" id="KW-0805">Transcription regulation</keyword>
<reference evidence="6" key="5">
    <citation type="journal article" date="2021" name="G3 (Bethesda)">
        <title>Aegilops tauschii genome assembly Aet v5.0 features greater sequence contiguity and improved annotation.</title>
        <authorList>
            <person name="Wang L."/>
            <person name="Zhu T."/>
            <person name="Rodriguez J.C."/>
            <person name="Deal K.R."/>
            <person name="Dubcovsky J."/>
            <person name="McGuire P.E."/>
            <person name="Lux T."/>
            <person name="Spannagl M."/>
            <person name="Mayer K.F.X."/>
            <person name="Baldrich P."/>
            <person name="Meyers B.C."/>
            <person name="Huo N."/>
            <person name="Gu Y.Q."/>
            <person name="Zhou H."/>
            <person name="Devos K.M."/>
            <person name="Bennetzen J.L."/>
            <person name="Unver T."/>
            <person name="Budak H."/>
            <person name="Gulick P.J."/>
            <person name="Galiba G."/>
            <person name="Kalapos B."/>
            <person name="Nelson D.R."/>
            <person name="Li P."/>
            <person name="You F.M."/>
            <person name="Luo M.C."/>
            <person name="Dvorak J."/>
        </authorList>
    </citation>
    <scope>NUCLEOTIDE SEQUENCE [LARGE SCALE GENOMIC DNA]</scope>
    <source>
        <strain evidence="6">cv. AL8/78</strain>
    </source>
</reference>
<reference evidence="7" key="2">
    <citation type="journal article" date="2017" name="Nat. Plants">
        <title>The Aegilops tauschii genome reveals multiple impacts of transposons.</title>
        <authorList>
            <person name="Zhao G."/>
            <person name="Zou C."/>
            <person name="Li K."/>
            <person name="Wang K."/>
            <person name="Li T."/>
            <person name="Gao L."/>
            <person name="Zhang X."/>
            <person name="Wang H."/>
            <person name="Yang Z."/>
            <person name="Liu X."/>
            <person name="Jiang W."/>
            <person name="Mao L."/>
            <person name="Kong X."/>
            <person name="Jiao Y."/>
            <person name="Jia J."/>
        </authorList>
    </citation>
    <scope>NUCLEOTIDE SEQUENCE [LARGE SCALE GENOMIC DNA]</scope>
    <source>
        <strain evidence="7">cv. AL8/78</strain>
    </source>
</reference>
<dbReference type="EnsemblPlants" id="AET6Gv20937300.1">
    <property type="protein sequence ID" value="AET6Gv20937300.1"/>
    <property type="gene ID" value="AET6Gv20937300"/>
</dbReference>
<evidence type="ECO:0000256" key="4">
    <source>
        <dbReference type="ARBA" id="ARBA00023242"/>
    </source>
</evidence>
<feature type="region of interest" description="Disordered" evidence="5">
    <location>
        <begin position="1"/>
        <end position="46"/>
    </location>
</feature>
<protein>
    <submittedName>
        <fullName evidence="6">Uncharacterized protein</fullName>
    </submittedName>
</protein>
<organism evidence="6 7">
    <name type="scientific">Aegilops tauschii subsp. strangulata</name>
    <name type="common">Goatgrass</name>
    <dbReference type="NCBI Taxonomy" id="200361"/>
    <lineage>
        <taxon>Eukaryota</taxon>
        <taxon>Viridiplantae</taxon>
        <taxon>Streptophyta</taxon>
        <taxon>Embryophyta</taxon>
        <taxon>Tracheophyta</taxon>
        <taxon>Spermatophyta</taxon>
        <taxon>Magnoliopsida</taxon>
        <taxon>Liliopsida</taxon>
        <taxon>Poales</taxon>
        <taxon>Poaceae</taxon>
        <taxon>BOP clade</taxon>
        <taxon>Pooideae</taxon>
        <taxon>Triticodae</taxon>
        <taxon>Triticeae</taxon>
        <taxon>Triticinae</taxon>
        <taxon>Aegilops</taxon>
    </lineage>
</organism>
<dbReference type="Pfam" id="PF08513">
    <property type="entry name" value="LisH"/>
    <property type="match status" value="1"/>
</dbReference>
<reference evidence="6" key="3">
    <citation type="journal article" date="2017" name="Nature">
        <title>Genome sequence of the progenitor of the wheat D genome Aegilops tauschii.</title>
        <authorList>
            <person name="Luo M.C."/>
            <person name="Gu Y.Q."/>
            <person name="Puiu D."/>
            <person name="Wang H."/>
            <person name="Twardziok S.O."/>
            <person name="Deal K.R."/>
            <person name="Huo N."/>
            <person name="Zhu T."/>
            <person name="Wang L."/>
            <person name="Wang Y."/>
            <person name="McGuire P.E."/>
            <person name="Liu S."/>
            <person name="Long H."/>
            <person name="Ramasamy R.K."/>
            <person name="Rodriguez J.C."/>
            <person name="Van S.L."/>
            <person name="Yuan L."/>
            <person name="Wang Z."/>
            <person name="Xia Z."/>
            <person name="Xiao L."/>
            <person name="Anderson O.D."/>
            <person name="Ouyang S."/>
            <person name="Liang Y."/>
            <person name="Zimin A.V."/>
            <person name="Pertea G."/>
            <person name="Qi P."/>
            <person name="Bennetzen J.L."/>
            <person name="Dai X."/>
            <person name="Dawson M.W."/>
            <person name="Muller H.G."/>
            <person name="Kugler K."/>
            <person name="Rivarola-Duarte L."/>
            <person name="Spannagl M."/>
            <person name="Mayer K.F.X."/>
            <person name="Lu F.H."/>
            <person name="Bevan M.W."/>
            <person name="Leroy P."/>
            <person name="Li P."/>
            <person name="You F.M."/>
            <person name="Sun Q."/>
            <person name="Liu Z."/>
            <person name="Lyons E."/>
            <person name="Wicker T."/>
            <person name="Salzberg S.L."/>
            <person name="Devos K.M."/>
            <person name="Dvorak J."/>
        </authorList>
    </citation>
    <scope>NUCLEOTIDE SEQUENCE [LARGE SCALE GENOMIC DNA]</scope>
    <source>
        <strain evidence="6">cv. AL8/78</strain>
    </source>
</reference>
<evidence type="ECO:0000256" key="1">
    <source>
        <dbReference type="ARBA" id="ARBA00004123"/>
    </source>
</evidence>
<keyword evidence="3" id="KW-0804">Transcription</keyword>
<evidence type="ECO:0000256" key="5">
    <source>
        <dbReference type="SAM" id="MobiDB-lite"/>
    </source>
</evidence>
<comment type="subcellular location">
    <subcellularLocation>
        <location evidence="1">Nucleus</location>
    </subcellularLocation>
</comment>
<dbReference type="AlphaFoldDB" id="A0A453Q0N6"/>
<dbReference type="Proteomes" id="UP000015105">
    <property type="component" value="Chromosome 6D"/>
</dbReference>
<dbReference type="PROSITE" id="PS50896">
    <property type="entry name" value="LISH"/>
    <property type="match status" value="1"/>
</dbReference>
<evidence type="ECO:0000313" key="7">
    <source>
        <dbReference type="Proteomes" id="UP000015105"/>
    </source>
</evidence>
<dbReference type="Gramene" id="AET6Gv20937300.1">
    <property type="protein sequence ID" value="AET6Gv20937300.1"/>
    <property type="gene ID" value="AET6Gv20937300"/>
</dbReference>
<dbReference type="PANTHER" id="PTHR45093:SF2">
    <property type="entry name" value="LISH DOMAIN-CONTAINING PROTEIN"/>
    <property type="match status" value="1"/>
</dbReference>
<name>A0A453Q0N6_AEGTS</name>
<evidence type="ECO:0000256" key="2">
    <source>
        <dbReference type="ARBA" id="ARBA00023015"/>
    </source>
</evidence>
<evidence type="ECO:0000256" key="3">
    <source>
        <dbReference type="ARBA" id="ARBA00023163"/>
    </source>
</evidence>
<sequence length="265" mass="29224">RIRRACPRQRAAADRALPALPPAAPSPDFRGISGAPGRGTAPSRMAQSNWEADKMLDVYIYDYLLKRNLQTTAKAFMAEGKVAADPVAIDAPGGFLFEWWSVFWDIFIARTNEKHSEVAAAYLEAQQIKAREHQQQMQMQQLQLIQQRHAQMQRTNSGHPSLNGPINGLNSDAILGPSTASVLAAKMYEERLKHPHPMDSEGSQLIDASRMALLKSAATNHTGQLVPGNPGNVSTTLQQIQARNQQTIVGYSTPSCFILVHSFFH</sequence>
<proteinExistence type="predicted"/>
<evidence type="ECO:0000313" key="6">
    <source>
        <dbReference type="EnsemblPlants" id="AET6Gv20937300.1"/>
    </source>
</evidence>